<organism evidence="5">
    <name type="scientific">bioreactor metagenome</name>
    <dbReference type="NCBI Taxonomy" id="1076179"/>
    <lineage>
        <taxon>unclassified sequences</taxon>
        <taxon>metagenomes</taxon>
        <taxon>ecological metagenomes</taxon>
    </lineage>
</organism>
<feature type="domain" description="CARDB" evidence="2">
    <location>
        <begin position="207"/>
        <end position="283"/>
    </location>
</feature>
<evidence type="ECO:0000259" key="3">
    <source>
        <dbReference type="Pfam" id="PF10365"/>
    </source>
</evidence>
<dbReference type="InterPro" id="IPR026444">
    <property type="entry name" value="Secre_tail"/>
</dbReference>
<name>A0A644UF27_9ZZZZ</name>
<proteinExistence type="predicted"/>
<dbReference type="Gene3D" id="2.60.120.200">
    <property type="match status" value="1"/>
</dbReference>
<evidence type="ECO:0000259" key="2">
    <source>
        <dbReference type="Pfam" id="PF07705"/>
    </source>
</evidence>
<dbReference type="InterPro" id="IPR013783">
    <property type="entry name" value="Ig-like_fold"/>
</dbReference>
<evidence type="ECO:0000313" key="5">
    <source>
        <dbReference type="EMBL" id="MPL77491.1"/>
    </source>
</evidence>
<dbReference type="NCBIfam" id="NF038128">
    <property type="entry name" value="choice_anch_J"/>
    <property type="match status" value="1"/>
</dbReference>
<gene>
    <name evidence="5" type="ORF">SDC9_23347</name>
</gene>
<feature type="domain" description="Peptidase C25 gingipain C-terminal" evidence="3">
    <location>
        <begin position="59"/>
        <end position="195"/>
    </location>
</feature>
<dbReference type="Pfam" id="PF18962">
    <property type="entry name" value="Por_Secre_tail"/>
    <property type="match status" value="1"/>
</dbReference>
<evidence type="ECO:0000259" key="1">
    <source>
        <dbReference type="Pfam" id="PF07675"/>
    </source>
</evidence>
<dbReference type="Pfam" id="PF10365">
    <property type="entry name" value="DUF2436"/>
    <property type="match status" value="1"/>
</dbReference>
<dbReference type="EMBL" id="VSSQ01000107">
    <property type="protein sequence ID" value="MPL77491.1"/>
    <property type="molecule type" value="Genomic_DNA"/>
</dbReference>
<feature type="domain" description="Secretion system C-terminal sorting" evidence="4">
    <location>
        <begin position="481"/>
        <end position="548"/>
    </location>
</feature>
<sequence length="550" mass="58414">MKKTLFFLSLIMCFAIVNAQNVNVSQLRKASANSGLKQVVNPNHIPTTYNSVNGIKTPVPAGYARVTLTAGDVWGDGSGYQMLIDSNATAYGTTIPTTGPLTASGDAPAATYAEFEWKIPTNADGAMTSTNIVMNSTVTIEIPAGTYDYCITNPTPADRIWIAGGANSRADNFTFLDGVEYTFTVALAGSNDATTITMVAPNDVALSNLVVPAQGILTNAETITVTVSNLGTNTADNIPLLCLVNSTSLNTTIPTLAPGATTTATFTADMSTIGETYTVSVVNNWTLDQNNTNDSVSATTACIPNASLTYDFNSGVLPADWTTLNIDGNTPDVNINALFPTNAGWEVAEMQEGDYAAIAPSWFSPAGQADRWLITSRINLQGNNFLQFDYASIDPNYPESMEIKISNGGVQPADFTTLESVAVVPAFEEGKTIDLSAFTGTVRVAFRLTSNDAFIGMVDNVKILGNALSLNEVENNVSFGVYPNPANDFVTISDANGSEVRILDMLGRTLITKSVKSSNETISIDNLNNGMYMIQIVKGGKASTQKLIKR</sequence>
<accession>A0A644UF27</accession>
<evidence type="ECO:0008006" key="6">
    <source>
        <dbReference type="Google" id="ProtNLM"/>
    </source>
</evidence>
<dbReference type="NCBIfam" id="TIGR04183">
    <property type="entry name" value="Por_Secre_tail"/>
    <property type="match status" value="1"/>
</dbReference>
<dbReference type="InterPro" id="IPR011635">
    <property type="entry name" value="CARDB"/>
</dbReference>
<dbReference type="AlphaFoldDB" id="A0A644UF27"/>
<reference evidence="5" key="1">
    <citation type="submission" date="2019-08" db="EMBL/GenBank/DDBJ databases">
        <authorList>
            <person name="Kucharzyk K."/>
            <person name="Murdoch R.W."/>
            <person name="Higgins S."/>
            <person name="Loffler F."/>
        </authorList>
    </citation>
    <scope>NUCLEOTIDE SEQUENCE</scope>
</reference>
<dbReference type="Gene3D" id="2.60.40.10">
    <property type="entry name" value="Immunoglobulins"/>
    <property type="match status" value="1"/>
</dbReference>
<feature type="domain" description="Cleaved adhesin" evidence="1">
    <location>
        <begin position="310"/>
        <end position="417"/>
    </location>
</feature>
<dbReference type="Pfam" id="PF07705">
    <property type="entry name" value="CARDB"/>
    <property type="match status" value="1"/>
</dbReference>
<evidence type="ECO:0000259" key="4">
    <source>
        <dbReference type="Pfam" id="PF18962"/>
    </source>
</evidence>
<dbReference type="InterPro" id="IPR011628">
    <property type="entry name" value="Cleaved_adhesin"/>
</dbReference>
<dbReference type="InterPro" id="IPR018832">
    <property type="entry name" value="Pept_C25_gingipain_C"/>
</dbReference>
<dbReference type="Pfam" id="PF07675">
    <property type="entry name" value="Cleaved_Adhesin"/>
    <property type="match status" value="1"/>
</dbReference>
<comment type="caution">
    <text evidence="5">The sequence shown here is derived from an EMBL/GenBank/DDBJ whole genome shotgun (WGS) entry which is preliminary data.</text>
</comment>
<protein>
    <recommendedName>
        <fullName evidence="6">Secretion system C-terminal sorting domain-containing protein</fullName>
    </recommendedName>
</protein>